<dbReference type="PANTHER" id="PTHR42188:SF1">
    <property type="entry name" value="23S RRNA-SPECIFIC ENDONUCLEASE VAPC20"/>
    <property type="match status" value="1"/>
</dbReference>
<dbReference type="KEGG" id="tko:TK1290"/>
<dbReference type="GO" id="GO:0016075">
    <property type="term" value="P:rRNA catabolic process"/>
    <property type="evidence" value="ECO:0000318"/>
    <property type="project" value="GO_Central"/>
</dbReference>
<organism evidence="2 3">
    <name type="scientific">Thermococcus kodakarensis (strain ATCC BAA-918 / JCM 12380 / KOD1)</name>
    <name type="common">Pyrococcus kodakaraensis (strain KOD1)</name>
    <dbReference type="NCBI Taxonomy" id="69014"/>
    <lineage>
        <taxon>Archaea</taxon>
        <taxon>Methanobacteriati</taxon>
        <taxon>Methanobacteriota</taxon>
        <taxon>Thermococci</taxon>
        <taxon>Thermococcales</taxon>
        <taxon>Thermococcaceae</taxon>
        <taxon>Thermococcus</taxon>
    </lineage>
</organism>
<name>Q5JGQ3_THEKO</name>
<dbReference type="OrthoDB" id="41298at2157"/>
<dbReference type="GeneID" id="78447810"/>
<reference evidence="2 3" key="1">
    <citation type="journal article" date="2005" name="Genome Res.">
        <title>Complete genome sequence of the hyperthermophilic archaeon Thermococcus kodakaraensis KOD1 and comparison with Pyrococcus genomes.</title>
        <authorList>
            <person name="Fukui T."/>
            <person name="Atomi H."/>
            <person name="Kanai T."/>
            <person name="Matsumi R."/>
            <person name="Fujiwara S."/>
            <person name="Imanaka T."/>
        </authorList>
    </citation>
    <scope>NUCLEOTIDE SEQUENCE [LARGE SCALE GENOMIC DNA]</scope>
    <source>
        <strain evidence="3">ATCC BAA-918 / JCM 12380 / KOD1</strain>
    </source>
</reference>
<dbReference type="PANTHER" id="PTHR42188">
    <property type="entry name" value="23S RRNA-SPECIFIC ENDONUCLEASE VAPC20"/>
    <property type="match status" value="1"/>
</dbReference>
<evidence type="ECO:0000259" key="1">
    <source>
        <dbReference type="SMART" id="SM00670"/>
    </source>
</evidence>
<dbReference type="GO" id="GO:0004521">
    <property type="term" value="F:RNA endonuclease activity"/>
    <property type="evidence" value="ECO:0000318"/>
    <property type="project" value="GO_Central"/>
</dbReference>
<accession>Q5JGQ3</accession>
<dbReference type="RefSeq" id="WP_011250241.1">
    <property type="nucleotide sequence ID" value="NC_006624.1"/>
</dbReference>
<dbReference type="SUPFAM" id="SSF88723">
    <property type="entry name" value="PIN domain-like"/>
    <property type="match status" value="1"/>
</dbReference>
<dbReference type="SMART" id="SM00670">
    <property type="entry name" value="PINc"/>
    <property type="match status" value="1"/>
</dbReference>
<sequence>MRFIDANVFLYAVIKPKGEVPSSVLERKKKAREILTRIENGEEVATTVVHLSEVANILEAKLNLTIALEFIEDLLTAENVIVLPVATEDYLKAILIARDKGVSVNDALAYLKMRELDINEIYTFDRHFLNLDVKIVEE</sequence>
<dbReference type="InterPro" id="IPR002716">
    <property type="entry name" value="PIN_dom"/>
</dbReference>
<gene>
    <name evidence="2" type="ordered locus">TK1290</name>
</gene>
<dbReference type="EMBL" id="AP006878">
    <property type="protein sequence ID" value="BAD85479.1"/>
    <property type="molecule type" value="Genomic_DNA"/>
</dbReference>
<dbReference type="EnsemblBacteria" id="BAD85479">
    <property type="protein sequence ID" value="BAD85479"/>
    <property type="gene ID" value="TK1290"/>
</dbReference>
<dbReference type="InterPro" id="IPR039018">
    <property type="entry name" value="VapC20-like"/>
</dbReference>
<dbReference type="AlphaFoldDB" id="Q5JGQ3"/>
<dbReference type="CDD" id="cd09854">
    <property type="entry name" value="PIN_VapC-like"/>
    <property type="match status" value="1"/>
</dbReference>
<dbReference type="PhylomeDB" id="Q5JGQ3"/>
<dbReference type="STRING" id="69014.TK1290"/>
<dbReference type="eggNOG" id="arCOG00715">
    <property type="taxonomic scope" value="Archaea"/>
</dbReference>
<dbReference type="InterPro" id="IPR029060">
    <property type="entry name" value="PIN-like_dom_sf"/>
</dbReference>
<dbReference type="Proteomes" id="UP000000536">
    <property type="component" value="Chromosome"/>
</dbReference>
<keyword evidence="3" id="KW-1185">Reference proteome</keyword>
<proteinExistence type="predicted"/>
<dbReference type="HOGENOM" id="CLU_1850734_0_0_2"/>
<dbReference type="InParanoid" id="Q5JGQ3"/>
<protein>
    <submittedName>
        <fullName evidence="2">Predicted nucleic acid-binding protein, containing PIN domain</fullName>
    </submittedName>
</protein>
<dbReference type="Gene3D" id="3.40.50.1010">
    <property type="entry name" value="5'-nuclease"/>
    <property type="match status" value="1"/>
</dbReference>
<feature type="domain" description="PIN" evidence="1">
    <location>
        <begin position="1"/>
        <end position="130"/>
    </location>
</feature>
<evidence type="ECO:0000313" key="2">
    <source>
        <dbReference type="EMBL" id="BAD85479.1"/>
    </source>
</evidence>
<dbReference type="Pfam" id="PF01850">
    <property type="entry name" value="PIN"/>
    <property type="match status" value="1"/>
</dbReference>
<dbReference type="PATRIC" id="fig|69014.16.peg.1262"/>
<evidence type="ECO:0000313" key="3">
    <source>
        <dbReference type="Proteomes" id="UP000000536"/>
    </source>
</evidence>